<evidence type="ECO:0000313" key="3">
    <source>
        <dbReference type="Proteomes" id="UP000249081"/>
    </source>
</evidence>
<gene>
    <name evidence="2" type="ORF">DCF17_03095</name>
</gene>
<dbReference type="InterPro" id="IPR037401">
    <property type="entry name" value="SnoaL-like"/>
</dbReference>
<dbReference type="AlphaFoldDB" id="A0A2W4WJX4"/>
<reference evidence="2 3" key="2">
    <citation type="submission" date="2018-06" db="EMBL/GenBank/DDBJ databases">
        <title>Metagenomic assembly of (sub)arctic Cyanobacteria and their associated microbiome from non-axenic cultures.</title>
        <authorList>
            <person name="Baurain D."/>
        </authorList>
    </citation>
    <scope>NUCLEOTIDE SEQUENCE [LARGE SCALE GENOMIC DNA]</scope>
    <source>
        <strain evidence="2">ULC041bin1</strain>
    </source>
</reference>
<dbReference type="Proteomes" id="UP000249081">
    <property type="component" value="Unassembled WGS sequence"/>
</dbReference>
<evidence type="ECO:0000313" key="2">
    <source>
        <dbReference type="EMBL" id="PZO44790.1"/>
    </source>
</evidence>
<reference evidence="3" key="1">
    <citation type="submission" date="2018-04" db="EMBL/GenBank/DDBJ databases">
        <authorList>
            <person name="Cornet L."/>
        </authorList>
    </citation>
    <scope>NUCLEOTIDE SEQUENCE [LARGE SCALE GENOMIC DNA]</scope>
</reference>
<feature type="domain" description="SnoaL-like" evidence="1">
    <location>
        <begin position="8"/>
        <end position="129"/>
    </location>
</feature>
<dbReference type="Pfam" id="PF13474">
    <property type="entry name" value="SnoaL_3"/>
    <property type="match status" value="1"/>
</dbReference>
<comment type="caution">
    <text evidence="2">The sequence shown here is derived from an EMBL/GenBank/DDBJ whole genome shotgun (WGS) entry which is preliminary data.</text>
</comment>
<proteinExistence type="predicted"/>
<dbReference type="EMBL" id="QBMN01000013">
    <property type="protein sequence ID" value="PZO44790.1"/>
    <property type="molecule type" value="Genomic_DNA"/>
</dbReference>
<dbReference type="SUPFAM" id="SSF54427">
    <property type="entry name" value="NTF2-like"/>
    <property type="match status" value="1"/>
</dbReference>
<dbReference type="PANTHER" id="PTHR34957:SF1">
    <property type="entry name" value="NUCLEAR TRANSPORT FACTOR 2 (NTF2) FAMILY PROTEIN"/>
    <property type="match status" value="1"/>
</dbReference>
<dbReference type="InterPro" id="IPR032710">
    <property type="entry name" value="NTF2-like_dom_sf"/>
</dbReference>
<dbReference type="PANTHER" id="PTHR34957">
    <property type="entry name" value="NUCLEAR TRANSPORT FACTOR 2 (NTF2) FAMILY PROTEIN"/>
    <property type="match status" value="1"/>
</dbReference>
<organism evidence="2 3">
    <name type="scientific">Shackletoniella antarctica</name>
    <dbReference type="NCBI Taxonomy" id="268115"/>
    <lineage>
        <taxon>Bacteria</taxon>
        <taxon>Bacillati</taxon>
        <taxon>Cyanobacteriota</taxon>
        <taxon>Cyanophyceae</taxon>
        <taxon>Oculatellales</taxon>
        <taxon>Oculatellaceae</taxon>
        <taxon>Shackletoniella</taxon>
    </lineage>
</organism>
<sequence length="130" mass="14742">MTSDRELVLAANKAFYRSFEKKDIEAMESVWSKGMGCLCIHPGRDALKGWADIRDAWERIFQNTSYLEIDTDILTVEVSGDLAYVVLIENVLQISGGDRRLEARSMATNGFERMAGQWYMTHHHGSPVVD</sequence>
<evidence type="ECO:0000259" key="1">
    <source>
        <dbReference type="Pfam" id="PF13474"/>
    </source>
</evidence>
<dbReference type="Gene3D" id="3.10.450.50">
    <property type="match status" value="1"/>
</dbReference>
<accession>A0A2W4WJX4</accession>
<protein>
    <submittedName>
        <fullName evidence="2">DUF4440 domain-containing protein</fullName>
    </submittedName>
</protein>
<name>A0A2W4WJX4_9CYAN</name>